<feature type="transmembrane region" description="Helical" evidence="8">
    <location>
        <begin position="353"/>
        <end position="375"/>
    </location>
</feature>
<dbReference type="EMBL" id="CABPRJ010002368">
    <property type="protein sequence ID" value="VVC43200.1"/>
    <property type="molecule type" value="Genomic_DNA"/>
</dbReference>
<evidence type="ECO:0000259" key="9">
    <source>
        <dbReference type="PROSITE" id="PS50850"/>
    </source>
</evidence>
<dbReference type="FunFam" id="1.20.1250.20:FF:000218">
    <property type="entry name" value="facilitated trehalose transporter Tret1"/>
    <property type="match status" value="1"/>
</dbReference>
<keyword evidence="6 8" id="KW-1133">Transmembrane helix</keyword>
<keyword evidence="5 8" id="KW-0812">Transmembrane</keyword>
<feature type="transmembrane region" description="Helical" evidence="8">
    <location>
        <begin position="422"/>
        <end position="443"/>
    </location>
</feature>
<feature type="transmembrane region" description="Helical" evidence="8">
    <location>
        <begin position="83"/>
        <end position="103"/>
    </location>
</feature>
<organism evidence="10 11">
    <name type="scientific">Cinara cedri</name>
    <dbReference type="NCBI Taxonomy" id="506608"/>
    <lineage>
        <taxon>Eukaryota</taxon>
        <taxon>Metazoa</taxon>
        <taxon>Ecdysozoa</taxon>
        <taxon>Arthropoda</taxon>
        <taxon>Hexapoda</taxon>
        <taxon>Insecta</taxon>
        <taxon>Pterygota</taxon>
        <taxon>Neoptera</taxon>
        <taxon>Paraneoptera</taxon>
        <taxon>Hemiptera</taxon>
        <taxon>Sternorrhyncha</taxon>
        <taxon>Aphidomorpha</taxon>
        <taxon>Aphidoidea</taxon>
        <taxon>Aphididae</taxon>
        <taxon>Lachninae</taxon>
        <taxon>Cinara</taxon>
    </lineage>
</organism>
<feature type="transmembrane region" description="Helical" evidence="8">
    <location>
        <begin position="326"/>
        <end position="346"/>
    </location>
</feature>
<dbReference type="PROSITE" id="PS50850">
    <property type="entry name" value="MFS"/>
    <property type="match status" value="1"/>
</dbReference>
<keyword evidence="11" id="KW-1185">Reference proteome</keyword>
<evidence type="ECO:0000256" key="3">
    <source>
        <dbReference type="ARBA" id="ARBA00022475"/>
    </source>
</evidence>
<keyword evidence="4 10" id="KW-0762">Sugar transport</keyword>
<dbReference type="InterPro" id="IPR005828">
    <property type="entry name" value="MFS_sugar_transport-like"/>
</dbReference>
<dbReference type="GO" id="GO:0005886">
    <property type="term" value="C:plasma membrane"/>
    <property type="evidence" value="ECO:0007669"/>
    <property type="project" value="UniProtKB-SubCell"/>
</dbReference>
<keyword evidence="3" id="KW-1003">Cell membrane</keyword>
<dbReference type="PANTHER" id="PTHR48021">
    <property type="match status" value="1"/>
</dbReference>
<evidence type="ECO:0000256" key="5">
    <source>
        <dbReference type="ARBA" id="ARBA00022692"/>
    </source>
</evidence>
<sequence>MKKCSSVKDIAAIQCVNNAGYDVLQRKTAYGIKATFAQLLATMVQSLLLVNVGMELSICTIVIGSLYKNPNAEFHLSVTNSSWYGSILYLCQPFGSCLSGYLQVTYGKKFCSVVACVPSIIGWIILSYSNSVPMLYLSTLTMGIGLGFTDGPAYSYIGEISEPRLRGIMACVINMACLIGMLATYGLGSIFHWRTVAMLSTLCPLMCLIFIAFIPESPIWLLSKNKNEKAMDAICWLRGWVDPCVVSTEYQELMFYYKTSVEQKKVVNNNTGLFSSFSWLKSSSVYRPLRLTTMYYIITLISCLTTCRPYIMEMMKESGVKDSQSIALVLFGSMQLAGSLMLTFTIQKLGKRLLTIMTLSINIISIFLFALYIMGIRRGIIMPKACIPIIIYSVIMFSGAMGVLTVPWTLVSEVYPNEAKGFASSLTTSIFYILTFLGTKVFLNVQNALGLYNTFFMFGALSFAGLIYLYNYLPETANKTLLEIEEFFVPEREKQTTIESKPSKHRYGDL</sequence>
<name>A0A5E4NEB6_9HEMI</name>
<feature type="transmembrane region" description="Helical" evidence="8">
    <location>
        <begin position="36"/>
        <end position="63"/>
    </location>
</feature>
<feature type="transmembrane region" description="Helical" evidence="8">
    <location>
        <begin position="387"/>
        <end position="410"/>
    </location>
</feature>
<evidence type="ECO:0000256" key="6">
    <source>
        <dbReference type="ARBA" id="ARBA00022989"/>
    </source>
</evidence>
<keyword evidence="7 8" id="KW-0472">Membrane</keyword>
<feature type="transmembrane region" description="Helical" evidence="8">
    <location>
        <begin position="168"/>
        <end position="187"/>
    </location>
</feature>
<feature type="transmembrane region" description="Helical" evidence="8">
    <location>
        <begin position="110"/>
        <end position="128"/>
    </location>
</feature>
<comment type="subcellular location">
    <subcellularLocation>
        <location evidence="1">Cell membrane</location>
        <topology evidence="1">Multi-pass membrane protein</topology>
    </subcellularLocation>
</comment>
<dbReference type="AlphaFoldDB" id="A0A5E4NEB6"/>
<dbReference type="Proteomes" id="UP000325440">
    <property type="component" value="Unassembled WGS sequence"/>
</dbReference>
<evidence type="ECO:0000256" key="2">
    <source>
        <dbReference type="ARBA" id="ARBA00022448"/>
    </source>
</evidence>
<evidence type="ECO:0000256" key="1">
    <source>
        <dbReference type="ARBA" id="ARBA00004651"/>
    </source>
</evidence>
<dbReference type="PANTHER" id="PTHR48021:SF39">
    <property type="entry name" value="MAJOR FACILITATOR SUPERFAMILY (MFS) PROFILE DOMAIN-CONTAINING PROTEIN"/>
    <property type="match status" value="1"/>
</dbReference>
<dbReference type="SUPFAM" id="SSF103473">
    <property type="entry name" value="MFS general substrate transporter"/>
    <property type="match status" value="1"/>
</dbReference>
<evidence type="ECO:0000313" key="10">
    <source>
        <dbReference type="EMBL" id="VVC43200.1"/>
    </source>
</evidence>
<dbReference type="OrthoDB" id="6133115at2759"/>
<evidence type="ECO:0000313" key="11">
    <source>
        <dbReference type="Proteomes" id="UP000325440"/>
    </source>
</evidence>
<keyword evidence="2" id="KW-0813">Transport</keyword>
<dbReference type="Gene3D" id="1.20.1250.20">
    <property type="entry name" value="MFS general substrate transporter like domains"/>
    <property type="match status" value="1"/>
</dbReference>
<evidence type="ECO:0000256" key="7">
    <source>
        <dbReference type="ARBA" id="ARBA00023136"/>
    </source>
</evidence>
<feature type="transmembrane region" description="Helical" evidence="8">
    <location>
        <begin position="293"/>
        <end position="311"/>
    </location>
</feature>
<dbReference type="InterPro" id="IPR036259">
    <property type="entry name" value="MFS_trans_sf"/>
</dbReference>
<evidence type="ECO:0000256" key="8">
    <source>
        <dbReference type="SAM" id="Phobius"/>
    </source>
</evidence>
<gene>
    <name evidence="10" type="ORF">CINCED_3A012734</name>
</gene>
<dbReference type="InterPro" id="IPR050549">
    <property type="entry name" value="MFS_Trehalose_Transporter"/>
</dbReference>
<dbReference type="Pfam" id="PF00083">
    <property type="entry name" value="Sugar_tr"/>
    <property type="match status" value="1"/>
</dbReference>
<feature type="transmembrane region" description="Helical" evidence="8">
    <location>
        <begin position="193"/>
        <end position="214"/>
    </location>
</feature>
<protein>
    <submittedName>
        <fullName evidence="10">Major facilitator superfamily domain,Major facilitator, sugar transporter-like</fullName>
    </submittedName>
</protein>
<feature type="domain" description="Major facilitator superfamily (MFS) profile" evidence="9">
    <location>
        <begin position="41"/>
        <end position="477"/>
    </location>
</feature>
<dbReference type="InterPro" id="IPR020846">
    <property type="entry name" value="MFS_dom"/>
</dbReference>
<proteinExistence type="predicted"/>
<feature type="transmembrane region" description="Helical" evidence="8">
    <location>
        <begin position="449"/>
        <end position="470"/>
    </location>
</feature>
<accession>A0A5E4NEB6</accession>
<dbReference type="GO" id="GO:0022857">
    <property type="term" value="F:transmembrane transporter activity"/>
    <property type="evidence" value="ECO:0007669"/>
    <property type="project" value="InterPro"/>
</dbReference>
<reference evidence="10 11" key="1">
    <citation type="submission" date="2019-08" db="EMBL/GenBank/DDBJ databases">
        <authorList>
            <person name="Alioto T."/>
            <person name="Alioto T."/>
            <person name="Gomez Garrido J."/>
        </authorList>
    </citation>
    <scope>NUCLEOTIDE SEQUENCE [LARGE SCALE GENOMIC DNA]</scope>
</reference>
<evidence type="ECO:0000256" key="4">
    <source>
        <dbReference type="ARBA" id="ARBA00022597"/>
    </source>
</evidence>